<dbReference type="PANTHER" id="PTHR21137">
    <property type="entry name" value="ODORANT RECEPTOR"/>
    <property type="match status" value="1"/>
</dbReference>
<evidence type="ECO:0000256" key="1">
    <source>
        <dbReference type="ARBA" id="ARBA00004651"/>
    </source>
</evidence>
<dbReference type="Pfam" id="PF02949">
    <property type="entry name" value="7tm_6"/>
    <property type="match status" value="1"/>
</dbReference>
<comment type="subcellular location">
    <subcellularLocation>
        <location evidence="1">Cell membrane</location>
        <topology evidence="1">Multi-pass membrane protein</topology>
    </subcellularLocation>
</comment>
<evidence type="ECO:0000256" key="3">
    <source>
        <dbReference type="ARBA" id="ARBA00022606"/>
    </source>
</evidence>
<evidence type="ECO:0000256" key="8">
    <source>
        <dbReference type="ARBA" id="ARBA00023170"/>
    </source>
</evidence>
<dbReference type="GO" id="GO:0004984">
    <property type="term" value="F:olfactory receptor activity"/>
    <property type="evidence" value="ECO:0007669"/>
    <property type="project" value="InterPro"/>
</dbReference>
<reference evidence="11" key="1">
    <citation type="journal article" date="2013" name="BMC Genomics">
        <title>Antennal transcriptome analysis of the chemosensory gene families in the tree killing bark beetles, Ips typographus and Dendroctonus ponderosae (Coleoptera: Curculionidae: Scolytinae).</title>
        <authorList>
            <person name="Andersson M.N."/>
            <person name="Grosse-Wilde E."/>
            <person name="Keeling C.I."/>
            <person name="Bengtsson J.M."/>
            <person name="Yuen M.M."/>
            <person name="Li M."/>
            <person name="Hillbur Y."/>
            <person name="Bohlmann J."/>
            <person name="Hansson B.S."/>
            <person name="Schlyter F."/>
        </authorList>
    </citation>
    <scope>NUCLEOTIDE SEQUENCE</scope>
</reference>
<feature type="transmembrane region" description="Helical" evidence="10">
    <location>
        <begin position="25"/>
        <end position="50"/>
    </location>
</feature>
<evidence type="ECO:0000256" key="5">
    <source>
        <dbReference type="ARBA" id="ARBA00022725"/>
    </source>
</evidence>
<keyword evidence="4 10" id="KW-0812">Transmembrane</keyword>
<dbReference type="AlphaFoldDB" id="M3VK59"/>
<evidence type="ECO:0000256" key="4">
    <source>
        <dbReference type="ARBA" id="ARBA00022692"/>
    </source>
</evidence>
<name>M3VK59_IPSTY</name>
<dbReference type="GO" id="GO:0005549">
    <property type="term" value="F:odorant binding"/>
    <property type="evidence" value="ECO:0007669"/>
    <property type="project" value="InterPro"/>
</dbReference>
<evidence type="ECO:0000313" key="11">
    <source>
        <dbReference type="EMBL" id="JAA74446.1"/>
    </source>
</evidence>
<evidence type="ECO:0000256" key="2">
    <source>
        <dbReference type="ARBA" id="ARBA00022475"/>
    </source>
</evidence>
<dbReference type="PANTHER" id="PTHR21137:SF35">
    <property type="entry name" value="ODORANT RECEPTOR 19A-RELATED"/>
    <property type="match status" value="1"/>
</dbReference>
<dbReference type="InterPro" id="IPR004117">
    <property type="entry name" value="7tm6_olfct_rcpt"/>
</dbReference>
<evidence type="ECO:0000256" key="9">
    <source>
        <dbReference type="ARBA" id="ARBA00023224"/>
    </source>
</evidence>
<organism evidence="11">
    <name type="scientific">Ips typographus</name>
    <name type="common">European spruce bark beetle</name>
    <dbReference type="NCBI Taxonomy" id="55986"/>
    <lineage>
        <taxon>Eukaryota</taxon>
        <taxon>Metazoa</taxon>
        <taxon>Ecdysozoa</taxon>
        <taxon>Arthropoda</taxon>
        <taxon>Hexapoda</taxon>
        <taxon>Insecta</taxon>
        <taxon>Pterygota</taxon>
        <taxon>Neoptera</taxon>
        <taxon>Endopterygota</taxon>
        <taxon>Coleoptera</taxon>
        <taxon>Polyphaga</taxon>
        <taxon>Cucujiformia</taxon>
        <taxon>Curculionidae</taxon>
        <taxon>Scolytinae</taxon>
        <taxon>Ips</taxon>
    </lineage>
</organism>
<accession>M3VK59</accession>
<keyword evidence="7 10" id="KW-0472">Membrane</keyword>
<dbReference type="GO" id="GO:0005886">
    <property type="term" value="C:plasma membrane"/>
    <property type="evidence" value="ECO:0007669"/>
    <property type="project" value="UniProtKB-SubCell"/>
</dbReference>
<evidence type="ECO:0000256" key="6">
    <source>
        <dbReference type="ARBA" id="ARBA00022989"/>
    </source>
</evidence>
<keyword evidence="5" id="KW-0552">Olfaction</keyword>
<evidence type="ECO:0000256" key="7">
    <source>
        <dbReference type="ARBA" id="ARBA00023136"/>
    </source>
</evidence>
<keyword evidence="6 10" id="KW-1133">Transmembrane helix</keyword>
<keyword evidence="2" id="KW-1003">Cell membrane</keyword>
<dbReference type="EMBL" id="GACR01000014">
    <property type="protein sequence ID" value="JAA74446.1"/>
    <property type="molecule type" value="mRNA"/>
</dbReference>
<keyword evidence="3" id="KW-0716">Sensory transduction</keyword>
<gene>
    <name evidence="11" type="primary">ItypOR19</name>
</gene>
<dbReference type="GO" id="GO:0007165">
    <property type="term" value="P:signal transduction"/>
    <property type="evidence" value="ECO:0007669"/>
    <property type="project" value="UniProtKB-KW"/>
</dbReference>
<keyword evidence="9" id="KW-0807">Transducer</keyword>
<protein>
    <submittedName>
        <fullName evidence="11">Odorant receptor 19</fullName>
    </submittedName>
</protein>
<evidence type="ECO:0000256" key="10">
    <source>
        <dbReference type="SAM" id="Phobius"/>
    </source>
</evidence>
<keyword evidence="8 11" id="KW-0675">Receptor</keyword>
<sequence length="339" mass="38259">MLIFGNIISANVIVLFGSSLINGDYFLVTSSFPFALAIIVVNGSTLSFAVNHKQWSNLFKSLTDCQKFGKPPNYDLLKKNGDRKGMICMTCYISTCTLFAIIEAVEEQRCLKNVSKHEICGFIIPVWWPTNYHPSTFLKTMVQVYEVGTIIILSNFTIIATLQYQVCEYIAAKAAHLGLNFNAIDPNSDAKTQFEQFKLFVDYHQHIISLCAEFDSSCKRTVGHVTFTTAAISALFSYHGMQGNYKLLAFLALYILNLGFMCHTGQNLEDAMLGISNSIYSSKWYELNIRVRQRIPFLLARTQKRIGLDAVPIGYLNYALFMTVLKTTCTYLNLLNHTI</sequence>
<proteinExistence type="evidence at transcript level"/>